<feature type="region of interest" description="Disordered" evidence="1">
    <location>
        <begin position="170"/>
        <end position="199"/>
    </location>
</feature>
<gene>
    <name evidence="2" type="ORF">NP233_g2120</name>
</gene>
<evidence type="ECO:0000256" key="1">
    <source>
        <dbReference type="SAM" id="MobiDB-lite"/>
    </source>
</evidence>
<comment type="caution">
    <text evidence="2">The sequence shown here is derived from an EMBL/GenBank/DDBJ whole genome shotgun (WGS) entry which is preliminary data.</text>
</comment>
<dbReference type="AlphaFoldDB" id="A0AAD5VYX7"/>
<name>A0AAD5VYX7_9AGAR</name>
<feature type="compositionally biased region" description="Polar residues" evidence="1">
    <location>
        <begin position="420"/>
        <end position="438"/>
    </location>
</feature>
<feature type="compositionally biased region" description="Basic and acidic residues" evidence="1">
    <location>
        <begin position="175"/>
        <end position="185"/>
    </location>
</feature>
<protein>
    <submittedName>
        <fullName evidence="2">Uncharacterized protein</fullName>
    </submittedName>
</protein>
<accession>A0AAD5VYX7</accession>
<feature type="compositionally biased region" description="Low complexity" evidence="1">
    <location>
        <begin position="402"/>
        <end position="419"/>
    </location>
</feature>
<organism evidence="2 3">
    <name type="scientific">Leucocoprinus birnbaumii</name>
    <dbReference type="NCBI Taxonomy" id="56174"/>
    <lineage>
        <taxon>Eukaryota</taxon>
        <taxon>Fungi</taxon>
        <taxon>Dikarya</taxon>
        <taxon>Basidiomycota</taxon>
        <taxon>Agaricomycotina</taxon>
        <taxon>Agaricomycetes</taxon>
        <taxon>Agaricomycetidae</taxon>
        <taxon>Agaricales</taxon>
        <taxon>Agaricineae</taxon>
        <taxon>Agaricaceae</taxon>
        <taxon>Leucocoprinus</taxon>
    </lineage>
</organism>
<evidence type="ECO:0000313" key="3">
    <source>
        <dbReference type="Proteomes" id="UP001213000"/>
    </source>
</evidence>
<feature type="region of interest" description="Disordered" evidence="1">
    <location>
        <begin position="586"/>
        <end position="607"/>
    </location>
</feature>
<feature type="compositionally biased region" description="Pro residues" evidence="1">
    <location>
        <begin position="122"/>
        <end position="138"/>
    </location>
</feature>
<dbReference type="EMBL" id="JANIEX010000087">
    <property type="protein sequence ID" value="KAJ3573916.1"/>
    <property type="molecule type" value="Genomic_DNA"/>
</dbReference>
<sequence length="642" mass="71503">MSFVQNSALVIPPSTLNHQSLPVTTRGMVKVLVYMDRDEPPTAYDFPTQHDVLSLRSNPAFMERSGYPLVRYKIFNRTLVTFVGVHSCSLYDVSPKYMRELAGKLFDTLYIAPRAEDSALPPSTPPLPPSTPPLPSSSPLPASASDGESEQTADKLPFMKIQTLNFNFTVNNHNYQRDPETESRKRGGTPNSAHDNRSIADMTVHLDGPARKRVRLDPVGGSIKPSDEVIELLDDEKDQATAKKEKGALRRPKPVCTAFETVAAEIMEISGKEFQNVKNRYNPPCGTDTHETTAPKVTQIKIPCPTRHTVTLKKRWLPKSASHLSPHCQYSSIRLYPQDTDTLSNGVNHQTVAVYKVSWYSGKSSCSIPSESIALQVKNSLSDKTDVAQPGPSYTAVSAHNSPRSSSSDDFQLSSSPSRLQMTETTDSDAASTPSPIQVSDDETDNNTDYISPAQCPKIKWQRILAYVKAGIDPVDINYQLPYQSKVLQFDKVVDFISATSFPWVKQDVYDIFTRKFKPMHTFALFPAAGCHNPFYITKPSEMSVSDCLNPDQHVRILLKSATLLNPLPARDDIISVLFRAEERRLADERQGEGPTPARPVGVGRGPARTRVAEVSDRFQYFLDNLDEADIRPSKKRKRYVV</sequence>
<keyword evidence="3" id="KW-1185">Reference proteome</keyword>
<reference evidence="2" key="1">
    <citation type="submission" date="2022-07" db="EMBL/GenBank/DDBJ databases">
        <title>Genome Sequence of Leucocoprinus birnbaumii.</title>
        <authorList>
            <person name="Buettner E."/>
        </authorList>
    </citation>
    <scope>NUCLEOTIDE SEQUENCE</scope>
    <source>
        <strain evidence="2">VT141</strain>
    </source>
</reference>
<feature type="region of interest" description="Disordered" evidence="1">
    <location>
        <begin position="384"/>
        <end position="452"/>
    </location>
</feature>
<proteinExistence type="predicted"/>
<evidence type="ECO:0000313" key="2">
    <source>
        <dbReference type="EMBL" id="KAJ3573916.1"/>
    </source>
</evidence>
<feature type="region of interest" description="Disordered" evidence="1">
    <location>
        <begin position="117"/>
        <end position="152"/>
    </location>
</feature>
<dbReference type="Proteomes" id="UP001213000">
    <property type="component" value="Unassembled WGS sequence"/>
</dbReference>